<dbReference type="Proteomes" id="UP000887580">
    <property type="component" value="Unplaced"/>
</dbReference>
<organism evidence="1 2">
    <name type="scientific">Panagrolaimus sp. PS1159</name>
    <dbReference type="NCBI Taxonomy" id="55785"/>
    <lineage>
        <taxon>Eukaryota</taxon>
        <taxon>Metazoa</taxon>
        <taxon>Ecdysozoa</taxon>
        <taxon>Nematoda</taxon>
        <taxon>Chromadorea</taxon>
        <taxon>Rhabditida</taxon>
        <taxon>Tylenchina</taxon>
        <taxon>Panagrolaimomorpha</taxon>
        <taxon>Panagrolaimoidea</taxon>
        <taxon>Panagrolaimidae</taxon>
        <taxon>Panagrolaimus</taxon>
    </lineage>
</organism>
<reference evidence="2" key="1">
    <citation type="submission" date="2022-11" db="UniProtKB">
        <authorList>
            <consortium name="WormBaseParasite"/>
        </authorList>
    </citation>
    <scope>IDENTIFICATION</scope>
</reference>
<sequence>MIIAHFVKERAKTAQFIIISLREQMFKLADLFIGIFKVNDCTKNVVTSGVECVEDAATAIESQLIIGTDAEEKSVIRNKLRRRLEEDETDNVAAPKRAQKVM</sequence>
<evidence type="ECO:0000313" key="1">
    <source>
        <dbReference type="Proteomes" id="UP000887580"/>
    </source>
</evidence>
<dbReference type="WBParaSite" id="PS1159_v2.g3822.t1">
    <property type="protein sequence ID" value="PS1159_v2.g3822.t1"/>
    <property type="gene ID" value="PS1159_v2.g3822"/>
</dbReference>
<protein>
    <submittedName>
        <fullName evidence="2">Uncharacterized protein</fullName>
    </submittedName>
</protein>
<evidence type="ECO:0000313" key="2">
    <source>
        <dbReference type="WBParaSite" id="PS1159_v2.g3822.t1"/>
    </source>
</evidence>
<proteinExistence type="predicted"/>
<name>A0AC35GCC3_9BILA</name>
<accession>A0AC35GCC3</accession>